<feature type="transmembrane region" description="Helical" evidence="8">
    <location>
        <begin position="6"/>
        <end position="31"/>
    </location>
</feature>
<keyword evidence="7 8" id="KW-0472">Membrane</keyword>
<dbReference type="InterPro" id="IPR011606">
    <property type="entry name" value="Brnchd-chn_aa_trnsp_permease"/>
</dbReference>
<feature type="transmembrane region" description="Helical" evidence="8">
    <location>
        <begin position="206"/>
        <end position="224"/>
    </location>
</feature>
<dbReference type="EMBL" id="JACJLA010000019">
    <property type="protein sequence ID" value="MBM6913399.1"/>
    <property type="molecule type" value="Genomic_DNA"/>
</dbReference>
<comment type="similarity">
    <text evidence="2">Belongs to the AzlC family.</text>
</comment>
<evidence type="ECO:0000256" key="6">
    <source>
        <dbReference type="ARBA" id="ARBA00022989"/>
    </source>
</evidence>
<evidence type="ECO:0000256" key="7">
    <source>
        <dbReference type="ARBA" id="ARBA00023136"/>
    </source>
</evidence>
<feature type="transmembrane region" description="Helical" evidence="8">
    <location>
        <begin position="129"/>
        <end position="151"/>
    </location>
</feature>
<dbReference type="PANTHER" id="PTHR34979">
    <property type="entry name" value="INNER MEMBRANE PROTEIN YGAZ"/>
    <property type="match status" value="1"/>
</dbReference>
<evidence type="ECO:0000256" key="4">
    <source>
        <dbReference type="ARBA" id="ARBA00022475"/>
    </source>
</evidence>
<keyword evidence="3" id="KW-0813">Transport</keyword>
<evidence type="ECO:0000256" key="1">
    <source>
        <dbReference type="ARBA" id="ARBA00004651"/>
    </source>
</evidence>
<dbReference type="Pfam" id="PF03591">
    <property type="entry name" value="AzlC"/>
    <property type="match status" value="1"/>
</dbReference>
<keyword evidence="4" id="KW-1003">Cell membrane</keyword>
<sequence length="244" mass="26893">MVKRSAFGYAFPLTVPICAGFLFLGISYGLYATGQGLPAFLPVLMSATIFAGSMEFVAVALLTAPFDPLGAFLLTLLVNARHIFYGLSMVTAYRGTGWKKIPLIYGMCDESFAINATTKIPDTIDKGWFYLHVTWLNYLYWVGGVALGSFGGKLITISLKGIEFVLTALFAVLFLELLLTAGKRWYCYLGFGITAAWLLAVGPERFMIPAMITIVVVFLIMRRYKRSASDDSQPKTEAKEDPQV</sequence>
<reference evidence="9 10" key="1">
    <citation type="journal article" date="2021" name="Sci. Rep.">
        <title>The distribution of antibiotic resistance genes in chicken gut microbiota commensals.</title>
        <authorList>
            <person name="Juricova H."/>
            <person name="Matiasovicova J."/>
            <person name="Kubasova T."/>
            <person name="Cejkova D."/>
            <person name="Rychlik I."/>
        </authorList>
    </citation>
    <scope>NUCLEOTIDE SEQUENCE [LARGE SCALE GENOMIC DNA]</scope>
    <source>
        <strain evidence="9 10">An537</strain>
    </source>
</reference>
<evidence type="ECO:0000256" key="8">
    <source>
        <dbReference type="SAM" id="Phobius"/>
    </source>
</evidence>
<comment type="caution">
    <text evidence="9">The sequence shown here is derived from an EMBL/GenBank/DDBJ whole genome shotgun (WGS) entry which is preliminary data.</text>
</comment>
<accession>A0ABS2GJP5</accession>
<dbReference type="RefSeq" id="WP_205088323.1">
    <property type="nucleotide sequence ID" value="NZ_JACJLA010000019.1"/>
</dbReference>
<feature type="transmembrane region" description="Helical" evidence="8">
    <location>
        <begin position="43"/>
        <end position="63"/>
    </location>
</feature>
<evidence type="ECO:0000313" key="9">
    <source>
        <dbReference type="EMBL" id="MBM6913399.1"/>
    </source>
</evidence>
<keyword evidence="6 8" id="KW-1133">Transmembrane helix</keyword>
<name>A0ABS2GJP5_9FIRM</name>
<evidence type="ECO:0000313" key="10">
    <source>
        <dbReference type="Proteomes" id="UP000707138"/>
    </source>
</evidence>
<feature type="transmembrane region" description="Helical" evidence="8">
    <location>
        <begin position="157"/>
        <end position="178"/>
    </location>
</feature>
<organism evidence="9 10">
    <name type="scientific">Veillonella magna</name>
    <dbReference type="NCBI Taxonomy" id="464322"/>
    <lineage>
        <taxon>Bacteria</taxon>
        <taxon>Bacillati</taxon>
        <taxon>Bacillota</taxon>
        <taxon>Negativicutes</taxon>
        <taxon>Veillonellales</taxon>
        <taxon>Veillonellaceae</taxon>
        <taxon>Veillonella</taxon>
    </lineage>
</organism>
<evidence type="ECO:0000256" key="2">
    <source>
        <dbReference type="ARBA" id="ARBA00010735"/>
    </source>
</evidence>
<dbReference type="Proteomes" id="UP000707138">
    <property type="component" value="Unassembled WGS sequence"/>
</dbReference>
<evidence type="ECO:0000256" key="3">
    <source>
        <dbReference type="ARBA" id="ARBA00022448"/>
    </source>
</evidence>
<evidence type="ECO:0000256" key="5">
    <source>
        <dbReference type="ARBA" id="ARBA00022692"/>
    </source>
</evidence>
<keyword evidence="5 8" id="KW-0812">Transmembrane</keyword>
<comment type="subcellular location">
    <subcellularLocation>
        <location evidence="1">Cell membrane</location>
        <topology evidence="1">Multi-pass membrane protein</topology>
    </subcellularLocation>
</comment>
<proteinExistence type="inferred from homology"/>
<dbReference type="PANTHER" id="PTHR34979:SF1">
    <property type="entry name" value="INNER MEMBRANE PROTEIN YGAZ"/>
    <property type="match status" value="1"/>
</dbReference>
<protein>
    <submittedName>
        <fullName evidence="9">AzlC family ABC transporter permease</fullName>
    </submittedName>
</protein>
<keyword evidence="10" id="KW-1185">Reference proteome</keyword>
<feature type="transmembrane region" description="Helical" evidence="8">
    <location>
        <begin position="69"/>
        <end position="93"/>
    </location>
</feature>
<gene>
    <name evidence="9" type="ORF">H6A01_08710</name>
</gene>